<comment type="caution">
    <text evidence="1">The sequence shown here is derived from an EMBL/GenBank/DDBJ whole genome shotgun (WGS) entry which is preliminary data.</text>
</comment>
<proteinExistence type="predicted"/>
<dbReference type="InterPro" id="IPR015003">
    <property type="entry name" value="DUF1853"/>
</dbReference>
<dbReference type="Proteomes" id="UP001501692">
    <property type="component" value="Unassembled WGS sequence"/>
</dbReference>
<sequence>MNSTLQKHYQGFLETPFLWKNDAVFGLNQFEIENKFSKIYLDINENLRLGKYVERLVSFQLQEQKHISVLAENIQIQNNKITLGELDCLLLKHYKPIHLEIIYKFYLYDASVGNNEIDHFIGPNRKDSLKEKLEKLKEKQLPLLYSKHCESYLKSLHLNSKNITQQVYFKAQLFIPYSKQDIQLKHINQDCIVGFYINKNQLHQFTDCKFYIPEKKDWLVEPHTNINWLNFEDFKNKSEGYFLEKFSLLCWVKFKNGELKKLFLVWW</sequence>
<evidence type="ECO:0000313" key="1">
    <source>
        <dbReference type="EMBL" id="GAA4960127.1"/>
    </source>
</evidence>
<dbReference type="EMBL" id="BAABJK010000003">
    <property type="protein sequence ID" value="GAA4960127.1"/>
    <property type="molecule type" value="Genomic_DNA"/>
</dbReference>
<dbReference type="RefSeq" id="WP_345164176.1">
    <property type="nucleotide sequence ID" value="NZ_BAABJK010000003.1"/>
</dbReference>
<accession>A0ABP9H387</accession>
<keyword evidence="2" id="KW-1185">Reference proteome</keyword>
<reference evidence="2" key="1">
    <citation type="journal article" date="2019" name="Int. J. Syst. Evol. Microbiol.">
        <title>The Global Catalogue of Microorganisms (GCM) 10K type strain sequencing project: providing services to taxonomists for standard genome sequencing and annotation.</title>
        <authorList>
            <consortium name="The Broad Institute Genomics Platform"/>
            <consortium name="The Broad Institute Genome Sequencing Center for Infectious Disease"/>
            <person name="Wu L."/>
            <person name="Ma J."/>
        </authorList>
    </citation>
    <scope>NUCLEOTIDE SEQUENCE [LARGE SCALE GENOMIC DNA]</scope>
    <source>
        <strain evidence="2">JCM 18287</strain>
    </source>
</reference>
<evidence type="ECO:0008006" key="3">
    <source>
        <dbReference type="Google" id="ProtNLM"/>
    </source>
</evidence>
<gene>
    <name evidence="1" type="ORF">GCM10023315_04940</name>
</gene>
<evidence type="ECO:0000313" key="2">
    <source>
        <dbReference type="Proteomes" id="UP001501692"/>
    </source>
</evidence>
<name>A0ABP9H387_9FLAO</name>
<protein>
    <recommendedName>
        <fullName evidence="3">DUF1853 family protein</fullName>
    </recommendedName>
</protein>
<organism evidence="1 2">
    <name type="scientific">Algibacter aquimarinus</name>
    <dbReference type="NCBI Taxonomy" id="1136748"/>
    <lineage>
        <taxon>Bacteria</taxon>
        <taxon>Pseudomonadati</taxon>
        <taxon>Bacteroidota</taxon>
        <taxon>Flavobacteriia</taxon>
        <taxon>Flavobacteriales</taxon>
        <taxon>Flavobacteriaceae</taxon>
        <taxon>Algibacter</taxon>
    </lineage>
</organism>
<dbReference type="Pfam" id="PF08907">
    <property type="entry name" value="DUF1853"/>
    <property type="match status" value="1"/>
</dbReference>